<accession>A0ABV8PV00</accession>
<dbReference type="RefSeq" id="WP_379013403.1">
    <property type="nucleotide sequence ID" value="NZ_JBHSDC010000012.1"/>
</dbReference>
<dbReference type="SUPFAM" id="SSF53335">
    <property type="entry name" value="S-adenosyl-L-methionine-dependent methyltransferases"/>
    <property type="match status" value="1"/>
</dbReference>
<sequence>MKKSKLVTPFLKWVGGKRQIMSSIVELLPKNIATYNYVEPFVGGGAVNELLKSAA</sequence>
<evidence type="ECO:0000256" key="3">
    <source>
        <dbReference type="ARBA" id="ARBA00022691"/>
    </source>
</evidence>
<dbReference type="InterPro" id="IPR012327">
    <property type="entry name" value="MeTrfase_D12"/>
</dbReference>
<keyword evidence="1 4" id="KW-0489">Methyltransferase</keyword>
<keyword evidence="3" id="KW-0949">S-adenosyl-L-methionine</keyword>
<dbReference type="GO" id="GO:0032259">
    <property type="term" value="P:methylation"/>
    <property type="evidence" value="ECO:0007669"/>
    <property type="project" value="UniProtKB-KW"/>
</dbReference>
<evidence type="ECO:0000313" key="5">
    <source>
        <dbReference type="Proteomes" id="UP001595906"/>
    </source>
</evidence>
<dbReference type="GO" id="GO:0008168">
    <property type="term" value="F:methyltransferase activity"/>
    <property type="evidence" value="ECO:0007669"/>
    <property type="project" value="UniProtKB-KW"/>
</dbReference>
<dbReference type="Pfam" id="PF02086">
    <property type="entry name" value="MethyltransfD12"/>
    <property type="match status" value="1"/>
</dbReference>
<organism evidence="4 5">
    <name type="scientific">Parasediminibacterium paludis</name>
    <dbReference type="NCBI Taxonomy" id="908966"/>
    <lineage>
        <taxon>Bacteria</taxon>
        <taxon>Pseudomonadati</taxon>
        <taxon>Bacteroidota</taxon>
        <taxon>Chitinophagia</taxon>
        <taxon>Chitinophagales</taxon>
        <taxon>Chitinophagaceae</taxon>
        <taxon>Parasediminibacterium</taxon>
    </lineage>
</organism>
<reference evidence="5" key="1">
    <citation type="journal article" date="2019" name="Int. J. Syst. Evol. Microbiol.">
        <title>The Global Catalogue of Microorganisms (GCM) 10K type strain sequencing project: providing services to taxonomists for standard genome sequencing and annotation.</title>
        <authorList>
            <consortium name="The Broad Institute Genomics Platform"/>
            <consortium name="The Broad Institute Genome Sequencing Center for Infectious Disease"/>
            <person name="Wu L."/>
            <person name="Ma J."/>
        </authorList>
    </citation>
    <scope>NUCLEOTIDE SEQUENCE [LARGE SCALE GENOMIC DNA]</scope>
    <source>
        <strain evidence="5">CECT 8010</strain>
    </source>
</reference>
<proteinExistence type="predicted"/>
<dbReference type="EMBL" id="JBHSDC010000012">
    <property type="protein sequence ID" value="MFC4231807.1"/>
    <property type="molecule type" value="Genomic_DNA"/>
</dbReference>
<dbReference type="InterPro" id="IPR029063">
    <property type="entry name" value="SAM-dependent_MTases_sf"/>
</dbReference>
<evidence type="ECO:0000256" key="2">
    <source>
        <dbReference type="ARBA" id="ARBA00022679"/>
    </source>
</evidence>
<keyword evidence="2" id="KW-0808">Transferase</keyword>
<name>A0ABV8PV00_9BACT</name>
<evidence type="ECO:0000313" key="4">
    <source>
        <dbReference type="EMBL" id="MFC4231807.1"/>
    </source>
</evidence>
<dbReference type="Proteomes" id="UP001595906">
    <property type="component" value="Unassembled WGS sequence"/>
</dbReference>
<evidence type="ECO:0000256" key="1">
    <source>
        <dbReference type="ARBA" id="ARBA00022603"/>
    </source>
</evidence>
<protein>
    <submittedName>
        <fullName evidence="4">DNA adenine methylase</fullName>
    </submittedName>
</protein>
<gene>
    <name evidence="4" type="ORF">ACFOW1_07890</name>
</gene>
<keyword evidence="5" id="KW-1185">Reference proteome</keyword>
<comment type="caution">
    <text evidence="4">The sequence shown here is derived from an EMBL/GenBank/DDBJ whole genome shotgun (WGS) entry which is preliminary data.</text>
</comment>
<dbReference type="PRINTS" id="PR00505">
    <property type="entry name" value="D12N6MTFRASE"/>
</dbReference>
<dbReference type="Gene3D" id="3.40.50.150">
    <property type="entry name" value="Vaccinia Virus protein VP39"/>
    <property type="match status" value="1"/>
</dbReference>